<dbReference type="Proteomes" id="UP000291343">
    <property type="component" value="Unassembled WGS sequence"/>
</dbReference>
<dbReference type="Gene3D" id="3.20.20.140">
    <property type="entry name" value="Metal-dependent hydrolases"/>
    <property type="match status" value="1"/>
</dbReference>
<dbReference type="OrthoDB" id="8300218at2759"/>
<dbReference type="STRING" id="195883.A0A482WMC7"/>
<evidence type="ECO:0000313" key="2">
    <source>
        <dbReference type="EMBL" id="RZF34460.1"/>
    </source>
</evidence>
<keyword evidence="3" id="KW-1185">Reference proteome</keyword>
<proteinExistence type="predicted"/>
<protein>
    <recommendedName>
        <fullName evidence="1">Adenosine deaminase domain-containing protein</fullName>
    </recommendedName>
</protein>
<dbReference type="InParanoid" id="A0A482WMC7"/>
<name>A0A482WMC7_LAOST</name>
<dbReference type="EMBL" id="QKKF02031445">
    <property type="protein sequence ID" value="RZF34460.1"/>
    <property type="molecule type" value="Genomic_DNA"/>
</dbReference>
<evidence type="ECO:0000259" key="1">
    <source>
        <dbReference type="Pfam" id="PF00962"/>
    </source>
</evidence>
<dbReference type="GO" id="GO:0019239">
    <property type="term" value="F:deaminase activity"/>
    <property type="evidence" value="ECO:0007669"/>
    <property type="project" value="InterPro"/>
</dbReference>
<evidence type="ECO:0000313" key="3">
    <source>
        <dbReference type="Proteomes" id="UP000291343"/>
    </source>
</evidence>
<dbReference type="Pfam" id="PF00962">
    <property type="entry name" value="A_deaminase"/>
    <property type="match status" value="1"/>
</dbReference>
<accession>A0A482WMC7</accession>
<organism evidence="2 3">
    <name type="scientific">Laodelphax striatellus</name>
    <name type="common">Small brown planthopper</name>
    <name type="synonym">Delphax striatella</name>
    <dbReference type="NCBI Taxonomy" id="195883"/>
    <lineage>
        <taxon>Eukaryota</taxon>
        <taxon>Metazoa</taxon>
        <taxon>Ecdysozoa</taxon>
        <taxon>Arthropoda</taxon>
        <taxon>Hexapoda</taxon>
        <taxon>Insecta</taxon>
        <taxon>Pterygota</taxon>
        <taxon>Neoptera</taxon>
        <taxon>Paraneoptera</taxon>
        <taxon>Hemiptera</taxon>
        <taxon>Auchenorrhyncha</taxon>
        <taxon>Fulgoroidea</taxon>
        <taxon>Delphacidae</taxon>
        <taxon>Criomorphinae</taxon>
        <taxon>Laodelphax</taxon>
    </lineage>
</organism>
<dbReference type="InterPro" id="IPR032466">
    <property type="entry name" value="Metal_Hydrolase"/>
</dbReference>
<dbReference type="SUPFAM" id="SSF51556">
    <property type="entry name" value="Metallo-dependent hydrolases"/>
    <property type="match status" value="1"/>
</dbReference>
<comment type="caution">
    <text evidence="2">The sequence shown here is derived from an EMBL/GenBank/DDBJ whole genome shotgun (WGS) entry which is preliminary data.</text>
</comment>
<reference evidence="2 3" key="1">
    <citation type="journal article" date="2017" name="Gigascience">
        <title>Genome sequence of the small brown planthopper, Laodelphax striatellus.</title>
        <authorList>
            <person name="Zhu J."/>
            <person name="Jiang F."/>
            <person name="Wang X."/>
            <person name="Yang P."/>
            <person name="Bao Y."/>
            <person name="Zhao W."/>
            <person name="Wang W."/>
            <person name="Lu H."/>
            <person name="Wang Q."/>
            <person name="Cui N."/>
            <person name="Li J."/>
            <person name="Chen X."/>
            <person name="Luo L."/>
            <person name="Yu J."/>
            <person name="Kang L."/>
            <person name="Cui F."/>
        </authorList>
    </citation>
    <scope>NUCLEOTIDE SEQUENCE [LARGE SCALE GENOMIC DNA]</scope>
    <source>
        <strain evidence="2">Lst14</strain>
    </source>
</reference>
<dbReference type="SMR" id="A0A482WMC7"/>
<dbReference type="AlphaFoldDB" id="A0A482WMC7"/>
<dbReference type="InterPro" id="IPR001365">
    <property type="entry name" value="A_deaminase_dom"/>
</dbReference>
<sequence>MILPTLKIYCYVELHVHLDGTITHKTAWELVRAKQLPLPGNGTYEDFSKALLITEPDTLQHFLSPYKYITPAYAGDMAANERIAYEY</sequence>
<gene>
    <name evidence="2" type="ORF">LSTR_LSTR017034</name>
</gene>
<feature type="domain" description="Adenosine deaminase" evidence="1">
    <location>
        <begin position="12"/>
        <end position="87"/>
    </location>
</feature>